<organism evidence="4 5">
    <name type="scientific">Pyricularia grisea</name>
    <name type="common">Crabgrass-specific blast fungus</name>
    <name type="synonym">Magnaporthe grisea</name>
    <dbReference type="NCBI Taxonomy" id="148305"/>
    <lineage>
        <taxon>Eukaryota</taxon>
        <taxon>Fungi</taxon>
        <taxon>Dikarya</taxon>
        <taxon>Ascomycota</taxon>
        <taxon>Pezizomycotina</taxon>
        <taxon>Sordariomycetes</taxon>
        <taxon>Sordariomycetidae</taxon>
        <taxon>Magnaporthales</taxon>
        <taxon>Pyriculariaceae</taxon>
        <taxon>Pyricularia</taxon>
    </lineage>
</organism>
<dbReference type="Pfam" id="PF13087">
    <property type="entry name" value="AAA_12"/>
    <property type="match status" value="1"/>
</dbReference>
<sequence>MPSNTKRRGDRARQPNSRKARKARKQAENIQQELDRSDVSAQEGNSNSFQQELNRSDVNTQEENSISDTQDRVSVDKNAQEAPLPQPEEGADPEEYHLTPAEHINATQASSQYKACIPMYVLLRIHGNDFTNYAAAVRQFVGTPGWPETPYTTMTLFRPPFTTGELRLELFYHFRGDGDRLGDITIPFTAFTEGLVSRVFSLPQEPTTNDAYNVPLKMQGLLSHVIHAQSFVQLVAEVPLGQIHVSLNDNVIRRLRRQLGNGIRTAVQPLKDIRDLISSSHPDNKIKLEAILKDTANVRDALAAMQRDVDLDISSDPCLELFPRSRTRQLVDKRILDDLNKLHVYRESEQTKKYFWSDGSRTAIQAIGTVAEHKYKVWMCKQAGLNEIQFIAIPVPGPARYGVPAQYFFVITDSSELKYLPRIGDNCKIQVNCSYKCKPYPDNLHSEAEIASIVSRIIVQKFRMCYQKLKDATATFGYMMDIFSIVHKGLSSGKLSVEQENAILDQLCSTLSRREDPRPKAGRGSLIDMNREDMTHWSDRVHAFILEHVQDYKIPNWKPSLEGQLHWDVERIEVPECLSQLGEVAFLANTPMQPYWPKDEKDAADLSAPRPLLQPMFPYVLANSSMMQVIANALKTKTVKGKILMDEDDINLKAQLAAINGMATDFQNPNSSASFSTFINTFQGHHDIHILSEILPTVKTIHIVSNLHPPMALPDGLKITKFTKNLITLFGKLDDDQRNVFKSAERLPYGMLIIHGAPGSGKSAVVLAIVMCGLAGGISSKGIIPFKASTVEPWEVDDPDVDKAVQAIDVTPPAPQDQQPPPQPTDPAMDTWCHGNPDLAEKPNWNNSKNDPEKAVGLAWGEEAAADDTPVKMRAVIQVGENVQGNDLTRRYKSMYQALNKGKDLSIVRINTLKREKGHISFLFGPRRPDDSSLSLIDQFSQDVKSHKLFEAADLHNRSKRTYRIHSPNDTPSGILYAELQAVEAALRLPEADRPPVNPDLELLLKLLRLQSTKPDVWAESKERANSLVTQQFERILLEAQVVIGTSTAIYTYKGKFPDWCSTINTVVIEEAGRMPEPETYIPFWVFPNAKLRILSGDHKQSPPLVFSKDAFSRHFKPLKKISQVHVDEEDSDDLQEHDAPQDQDQAHDWNAAQAPAQWGDAQDQDQAHDWNAAQAPAQWGDAQDQDQAHDWNAAQAPAQWDDGQDQDNDTAANQEPAVENAAVNQEQDDAAVPDADGDDDSLPPMNPQGFQRSMSMMERAYRCGFSGITELMVNHRSLSGGHSFASTNFYGGAMHAPDYEPSDGDNLSSLIIKEFSTAEAIGGIAMLDIKSKAEKARGTSQTNELHAKAGAEVCRIISKIGIRAKASGDETTWQRPTILVLTPYLAQKPLIKTELARIPKSEVCHDLIDVRTVNSSMGHDADYVVVQMVRDGDFVGFTSNPQILNVATTQARYGTIIIFSSHALGQGLRKDRFLKKLVIHCMRRQAYRQEHARKYETVCTKCGKAHGKLGSTGNCIAVACIHCDVLHLPGHCKVIMTSGPFTSKEITTRRALLKAEPSAARPELVEVVQPDFARGVKTYKQELADGTAVLTDSRKALAERIAMRQKVAHEEVRKTAITERKERAKEGNQEEDPEEMAQVVGFDIKDNLSSDDDEDDDEDEPDFEAMDRFT</sequence>
<feature type="region of interest" description="Disordered" evidence="1">
    <location>
        <begin position="1613"/>
        <end position="1671"/>
    </location>
</feature>
<dbReference type="PANTHER" id="PTHR10887">
    <property type="entry name" value="DNA2/NAM7 HELICASE FAMILY"/>
    <property type="match status" value="1"/>
</dbReference>
<accession>A0ABQ8NUF9</accession>
<feature type="compositionally biased region" description="Pro residues" evidence="1">
    <location>
        <begin position="812"/>
        <end position="825"/>
    </location>
</feature>
<gene>
    <name evidence="4" type="ORF">MCOR33_002354</name>
</gene>
<evidence type="ECO:0000256" key="1">
    <source>
        <dbReference type="SAM" id="MobiDB-lite"/>
    </source>
</evidence>
<feature type="region of interest" description="Disordered" evidence="1">
    <location>
        <begin position="1124"/>
        <end position="1148"/>
    </location>
</feature>
<evidence type="ECO:0000259" key="3">
    <source>
        <dbReference type="Pfam" id="PF13087"/>
    </source>
</evidence>
<feature type="region of interest" description="Disordered" evidence="1">
    <location>
        <begin position="811"/>
        <end position="853"/>
    </location>
</feature>
<dbReference type="InterPro" id="IPR041679">
    <property type="entry name" value="DNA2/NAM7-like_C"/>
</dbReference>
<evidence type="ECO:0000313" key="5">
    <source>
        <dbReference type="Proteomes" id="UP001059893"/>
    </source>
</evidence>
<feature type="compositionally biased region" description="Basic and acidic residues" evidence="1">
    <location>
        <begin position="69"/>
        <end position="79"/>
    </location>
</feature>
<feature type="compositionally biased region" description="Basic and acidic residues" evidence="1">
    <location>
        <begin position="1613"/>
        <end position="1629"/>
    </location>
</feature>
<dbReference type="PANTHER" id="PTHR10887:SF495">
    <property type="entry name" value="HELICASE SENATAXIN ISOFORM X1-RELATED"/>
    <property type="match status" value="1"/>
</dbReference>
<feature type="region of interest" description="Disordered" evidence="1">
    <location>
        <begin position="1"/>
        <end position="94"/>
    </location>
</feature>
<feature type="compositionally biased region" description="Acidic residues" evidence="1">
    <location>
        <begin position="1650"/>
        <end position="1665"/>
    </location>
</feature>
<dbReference type="SUPFAM" id="SSF52540">
    <property type="entry name" value="P-loop containing nucleoside triphosphate hydrolases"/>
    <property type="match status" value="2"/>
</dbReference>
<evidence type="ECO:0000313" key="4">
    <source>
        <dbReference type="EMBL" id="KAI6302325.1"/>
    </source>
</evidence>
<feature type="compositionally biased region" description="Basic residues" evidence="1">
    <location>
        <begin position="1"/>
        <end position="24"/>
    </location>
</feature>
<dbReference type="InterPro" id="IPR027417">
    <property type="entry name" value="P-loop_NTPase"/>
</dbReference>
<feature type="region of interest" description="Disordered" evidence="1">
    <location>
        <begin position="1218"/>
        <end position="1250"/>
    </location>
</feature>
<feature type="domain" description="DNA2/NAM7 helicase helicase" evidence="2">
    <location>
        <begin position="1009"/>
        <end position="1109"/>
    </location>
</feature>
<feature type="compositionally biased region" description="Polar residues" evidence="1">
    <location>
        <begin position="39"/>
        <end position="68"/>
    </location>
</feature>
<dbReference type="InterPro" id="IPR041677">
    <property type="entry name" value="DNA2/NAM7_AAA_11"/>
</dbReference>
<feature type="compositionally biased region" description="Basic and acidic residues" evidence="1">
    <location>
        <begin position="1135"/>
        <end position="1148"/>
    </location>
</feature>
<protein>
    <recommendedName>
        <fullName evidence="6">DNA2/NAM7 helicase-like C-terminal domain-containing protein</fullName>
    </recommendedName>
</protein>
<comment type="caution">
    <text evidence="4">The sequence shown here is derived from an EMBL/GenBank/DDBJ whole genome shotgun (WGS) entry which is preliminary data.</text>
</comment>
<evidence type="ECO:0000259" key="2">
    <source>
        <dbReference type="Pfam" id="PF13086"/>
    </source>
</evidence>
<name>A0ABQ8NUF9_PYRGI</name>
<keyword evidence="5" id="KW-1185">Reference proteome</keyword>
<dbReference type="Proteomes" id="UP001059893">
    <property type="component" value="Unassembled WGS sequence"/>
</dbReference>
<feature type="compositionally biased region" description="Acidic residues" evidence="1">
    <location>
        <begin position="1227"/>
        <end position="1242"/>
    </location>
</feature>
<proteinExistence type="predicted"/>
<dbReference type="Gene3D" id="3.40.50.300">
    <property type="entry name" value="P-loop containing nucleotide triphosphate hydrolases"/>
    <property type="match status" value="2"/>
</dbReference>
<dbReference type="InterPro" id="IPR045055">
    <property type="entry name" value="DNA2/NAM7-like"/>
</dbReference>
<feature type="domain" description="DNA2/NAM7 helicase-like C-terminal" evidence="3">
    <location>
        <begin position="1255"/>
        <end position="1460"/>
    </location>
</feature>
<evidence type="ECO:0008006" key="6">
    <source>
        <dbReference type="Google" id="ProtNLM"/>
    </source>
</evidence>
<reference evidence="4" key="1">
    <citation type="submission" date="2021-01" db="EMBL/GenBank/DDBJ databases">
        <title>Deciphering the adaptive evolutionary patterns associated with biogeogrpahic diversity in the finger millet blast pathogen Magnaporthe oryzae in Eastern Africa.</title>
        <authorList>
            <person name="Onyema G."/>
            <person name="Shittu T.A."/>
            <person name="Dodsworth S."/>
            <person name="Devilliers S."/>
            <person name="Muthumeenakshi S."/>
            <person name="Sreenivasaprasad S."/>
        </authorList>
    </citation>
    <scope>NUCLEOTIDE SEQUENCE</scope>
    <source>
        <strain evidence="4">D15/s37</strain>
    </source>
</reference>
<dbReference type="Pfam" id="PF13086">
    <property type="entry name" value="AAA_11"/>
    <property type="match status" value="1"/>
</dbReference>
<dbReference type="EMBL" id="JABSND010000026">
    <property type="protein sequence ID" value="KAI6302325.1"/>
    <property type="molecule type" value="Genomic_DNA"/>
</dbReference>